<evidence type="ECO:0000256" key="7">
    <source>
        <dbReference type="ARBA" id="ARBA00023012"/>
    </source>
</evidence>
<dbReference type="Proteomes" id="UP001357223">
    <property type="component" value="Chromosome"/>
</dbReference>
<gene>
    <name evidence="12" type="ORF">R4Z09_17500</name>
</gene>
<evidence type="ECO:0000256" key="1">
    <source>
        <dbReference type="ARBA" id="ARBA00000085"/>
    </source>
</evidence>
<dbReference type="Pfam" id="PF02518">
    <property type="entry name" value="HATPase_c"/>
    <property type="match status" value="1"/>
</dbReference>
<dbReference type="SMART" id="SM00387">
    <property type="entry name" value="HATPase_c"/>
    <property type="match status" value="1"/>
</dbReference>
<dbReference type="EC" id="2.7.13.3" evidence="2"/>
<evidence type="ECO:0000313" key="12">
    <source>
        <dbReference type="EMBL" id="WVX79101.1"/>
    </source>
</evidence>
<evidence type="ECO:0000256" key="4">
    <source>
        <dbReference type="ARBA" id="ARBA00022741"/>
    </source>
</evidence>
<comment type="catalytic activity">
    <reaction evidence="1">
        <text>ATP + protein L-histidine = ADP + protein N-phospho-L-histidine.</text>
        <dbReference type="EC" id="2.7.13.3"/>
    </reaction>
</comment>
<evidence type="ECO:0000256" key="2">
    <source>
        <dbReference type="ARBA" id="ARBA00012438"/>
    </source>
</evidence>
<keyword evidence="13" id="KW-1185">Reference proteome</keyword>
<name>A0ABZ2CA37_9BACI</name>
<evidence type="ECO:0000259" key="11">
    <source>
        <dbReference type="PROSITE" id="PS50113"/>
    </source>
</evidence>
<dbReference type="PROSITE" id="PS50113">
    <property type="entry name" value="PAC"/>
    <property type="match status" value="1"/>
</dbReference>
<dbReference type="InterPro" id="IPR036890">
    <property type="entry name" value="HATPase_C_sf"/>
</dbReference>
<dbReference type="InterPro" id="IPR000700">
    <property type="entry name" value="PAS-assoc_C"/>
</dbReference>
<feature type="domain" description="PAC" evidence="11">
    <location>
        <begin position="80"/>
        <end position="130"/>
    </location>
</feature>
<dbReference type="InterPro" id="IPR013655">
    <property type="entry name" value="PAS_fold_3"/>
</dbReference>
<dbReference type="InterPro" id="IPR003594">
    <property type="entry name" value="HATPase_dom"/>
</dbReference>
<evidence type="ECO:0000259" key="10">
    <source>
        <dbReference type="PROSITE" id="PS50112"/>
    </source>
</evidence>
<dbReference type="Pfam" id="PF08447">
    <property type="entry name" value="PAS_3"/>
    <property type="match status" value="1"/>
</dbReference>
<feature type="coiled-coil region" evidence="8">
    <location>
        <begin position="121"/>
        <end position="148"/>
    </location>
</feature>
<dbReference type="Gene3D" id="3.30.565.10">
    <property type="entry name" value="Histidine kinase-like ATPase, C-terminal domain"/>
    <property type="match status" value="1"/>
</dbReference>
<evidence type="ECO:0000256" key="8">
    <source>
        <dbReference type="SAM" id="Coils"/>
    </source>
</evidence>
<keyword evidence="5" id="KW-0418">Kinase</keyword>
<accession>A0ABZ2CA37</accession>
<dbReference type="PROSITE" id="PS50112">
    <property type="entry name" value="PAS"/>
    <property type="match status" value="1"/>
</dbReference>
<evidence type="ECO:0000256" key="5">
    <source>
        <dbReference type="ARBA" id="ARBA00022777"/>
    </source>
</evidence>
<evidence type="ECO:0000256" key="6">
    <source>
        <dbReference type="ARBA" id="ARBA00022840"/>
    </source>
</evidence>
<evidence type="ECO:0000259" key="9">
    <source>
        <dbReference type="PROSITE" id="PS50109"/>
    </source>
</evidence>
<dbReference type="CDD" id="cd16917">
    <property type="entry name" value="HATPase_UhpB-NarQ-NarX-like"/>
    <property type="match status" value="1"/>
</dbReference>
<organism evidence="12 13">
    <name type="scientific">Niallia oryzisoli</name>
    <dbReference type="NCBI Taxonomy" id="1737571"/>
    <lineage>
        <taxon>Bacteria</taxon>
        <taxon>Bacillati</taxon>
        <taxon>Bacillota</taxon>
        <taxon>Bacilli</taxon>
        <taxon>Bacillales</taxon>
        <taxon>Bacillaceae</taxon>
        <taxon>Niallia</taxon>
    </lineage>
</organism>
<feature type="domain" description="PAS" evidence="10">
    <location>
        <begin position="10"/>
        <end position="77"/>
    </location>
</feature>
<dbReference type="PANTHER" id="PTHR24421:SF60">
    <property type="entry name" value="SENSOR HISTIDINE KINASE COMP"/>
    <property type="match status" value="1"/>
</dbReference>
<keyword evidence="6" id="KW-0067">ATP-binding</keyword>
<feature type="domain" description="Histidine kinase" evidence="9">
    <location>
        <begin position="402"/>
        <end position="491"/>
    </location>
</feature>
<evidence type="ECO:0000313" key="13">
    <source>
        <dbReference type="Proteomes" id="UP001357223"/>
    </source>
</evidence>
<proteinExistence type="predicted"/>
<evidence type="ECO:0000256" key="3">
    <source>
        <dbReference type="ARBA" id="ARBA00022679"/>
    </source>
</evidence>
<keyword evidence="7" id="KW-0902">Two-component regulatory system</keyword>
<dbReference type="InterPro" id="IPR000014">
    <property type="entry name" value="PAS"/>
</dbReference>
<protein>
    <recommendedName>
        <fullName evidence="2">histidine kinase</fullName>
        <ecNumber evidence="2">2.7.13.3</ecNumber>
    </recommendedName>
</protein>
<dbReference type="SMART" id="SM00091">
    <property type="entry name" value="PAS"/>
    <property type="match status" value="1"/>
</dbReference>
<dbReference type="CDD" id="cd00130">
    <property type="entry name" value="PAS"/>
    <property type="match status" value="1"/>
</dbReference>
<dbReference type="NCBIfam" id="TIGR00229">
    <property type="entry name" value="sensory_box"/>
    <property type="match status" value="1"/>
</dbReference>
<dbReference type="Pfam" id="PF07730">
    <property type="entry name" value="HisKA_3"/>
    <property type="match status" value="1"/>
</dbReference>
<dbReference type="Gene3D" id="3.30.450.20">
    <property type="entry name" value="PAS domain"/>
    <property type="match status" value="1"/>
</dbReference>
<dbReference type="RefSeq" id="WP_338448034.1">
    <property type="nucleotide sequence ID" value="NZ_CP137640.1"/>
</dbReference>
<dbReference type="PROSITE" id="PS50109">
    <property type="entry name" value="HIS_KIN"/>
    <property type="match status" value="1"/>
</dbReference>
<dbReference type="SUPFAM" id="SSF55874">
    <property type="entry name" value="ATPase domain of HSP90 chaperone/DNA topoisomerase II/histidine kinase"/>
    <property type="match status" value="1"/>
</dbReference>
<dbReference type="InterPro" id="IPR005467">
    <property type="entry name" value="His_kinase_dom"/>
</dbReference>
<keyword evidence="4" id="KW-0547">Nucleotide-binding</keyword>
<dbReference type="InterPro" id="IPR035965">
    <property type="entry name" value="PAS-like_dom_sf"/>
</dbReference>
<dbReference type="PANTHER" id="PTHR24421">
    <property type="entry name" value="NITRATE/NITRITE SENSOR PROTEIN NARX-RELATED"/>
    <property type="match status" value="1"/>
</dbReference>
<sequence length="492" mass="57824">MENPNNFSWEFETIAKHTLDIIIIIDENQIVRYVTPSIRTIFGLDHEGFVGTNVFDPVHPDDKENLMEAHRQVLKLQIPKTNEYRVIDANGEIKFFESRVMPVPHHPDRLAVVTIRDITDRKMMENELETRKNRYEELQNSLKIFSKDLSSVMKLSDLEERLRKEITYILPNSKPYLLKFHREEQKVEEGLSTEVEAHLAQLSMGKIVQISDKTYIRIGDRREYSYILVLQLQSINEAMDSIWLETLICFTVMVFENLNVIENLMNQLEEVIQSNETPQWVLRLLFNLQEQQRQNLSSDLHDTILQDQVDLFRRLEALQKQNELQYEWKDQLKEIGQGLLDTIHQIRMTCNELRPPLLRELGLERALENLFEYTQLSSIFKITFETDMINHLTIDEELTIGIYRITQELLNNAAKHSKASMLHFKMSKQDSLKIFYYDNGVGFEREKLNPTFHSMGLTGIRQRVQSLNGKIEFDSVLGQGVTIRMDFPIQFS</sequence>
<dbReference type="SUPFAM" id="SSF55785">
    <property type="entry name" value="PYP-like sensor domain (PAS domain)"/>
    <property type="match status" value="1"/>
</dbReference>
<keyword evidence="3" id="KW-0808">Transferase</keyword>
<dbReference type="InterPro" id="IPR050482">
    <property type="entry name" value="Sensor_HK_TwoCompSys"/>
</dbReference>
<dbReference type="EMBL" id="CP137640">
    <property type="protein sequence ID" value="WVX79101.1"/>
    <property type="molecule type" value="Genomic_DNA"/>
</dbReference>
<reference evidence="12 13" key="1">
    <citation type="submission" date="2023-10" db="EMBL/GenBank/DDBJ databases">
        <title>Niallia locisalis sp.nov. isolated from a salt pond sample.</title>
        <authorList>
            <person name="Li X.-J."/>
            <person name="Dong L."/>
        </authorList>
    </citation>
    <scope>NUCLEOTIDE SEQUENCE [LARGE SCALE GENOMIC DNA]</scope>
    <source>
        <strain evidence="12 13">DSM 29761</strain>
    </source>
</reference>
<dbReference type="InterPro" id="IPR011712">
    <property type="entry name" value="Sig_transdc_His_kin_sub3_dim/P"/>
</dbReference>
<keyword evidence="8" id="KW-0175">Coiled coil</keyword>